<dbReference type="InterPro" id="IPR000076">
    <property type="entry name" value="KCL_cotranspt"/>
</dbReference>
<keyword evidence="8" id="KW-0630">Potassium</keyword>
<comment type="subcellular location">
    <subcellularLocation>
        <location evidence="1">Cell membrane</location>
        <topology evidence="1">Multi-pass membrane protein</topology>
    </subcellularLocation>
</comment>
<evidence type="ECO:0000256" key="5">
    <source>
        <dbReference type="ARBA" id="ARBA00022553"/>
    </source>
</evidence>
<dbReference type="GO" id="GO:0055064">
    <property type="term" value="P:chloride ion homeostasis"/>
    <property type="evidence" value="ECO:0007669"/>
    <property type="project" value="TreeGrafter"/>
</dbReference>
<proteinExistence type="inferred from homology"/>
<dbReference type="EMBL" id="GDIQ01039350">
    <property type="protein sequence ID" value="JAN55387.1"/>
    <property type="molecule type" value="Transcribed_RNA"/>
</dbReference>
<keyword evidence="5" id="KW-0597">Phosphoprotein</keyword>
<evidence type="ECO:0000259" key="17">
    <source>
        <dbReference type="Pfam" id="PF03522"/>
    </source>
</evidence>
<keyword evidence="6" id="KW-0812">Transmembrane</keyword>
<feature type="domain" description="SLC12A transporter C-terminal" evidence="17">
    <location>
        <begin position="704"/>
        <end position="822"/>
    </location>
</feature>
<sequence length="1129" mass="123654">METADEDRLAAALEHGTTVLHANASTMTNSDSCHDWTGDGHEEQPFVTDKKENDLSGYERNLYLYHEESEEGRPRVATLVSSLANYSATVQAPTDPDAPDKPKSSPKLGTLAGVYFPCMQNIFGVILFIRMTWIIGTAGVVQGFCIITMCCTCTMLTAISMSAIATNGVVPAGGPYFMISRNLGPEFGGAIGLLFFIGTTFAASMYIVGGIEILVNYIAPQIALFGDPAKDPEVLYNNLRLYGTALLAIMGIVVFIGVKPVSKAAPLVLLCVILSIISIYVGIGLNWNGSDKLWMCLLGNRLLSQEHSGNCTKEEGSALWNLYCKYQDELVEGVTTIGANLTSRAVKCDPYFLSHNTSLVPGIRGLASGVFMENLGAWHLGEGQVVARTMNPVDIETLDQPTYNQVLADISTTFTLLVGIYFPSVTGIMAGCNRSGDLADAQRSIPIGTIGAILTTSFVYISAVFLFGASFDGLLMRDKFGQSVGGSLVVANLAWPNEWVILIGSFMATTGAGLQSLISAPRLLYAISKDNLVPMLNPFSILSASGEPTRALMLTLAICQFGVLLGNVDILAPLLSMFFLMLYGFINLACALQTLLRTPNWRPRFKYYHWSLSFIGASLCVAVMFMSSWIYALIAIVLASIIYKYIEYRGAEKEWGDGISGLALSAARFSLLRLEEGPPHIKNWRPQILTLCKMNAYHTPKQRKLLALASQLKAGKGLAVASSILQGDIALCAEEATTARQNLRKAMDDEKVKGFANVLVAKDVGQGIVHLIQSTGLGGLKPNTVIFGWPNSWRQSIEEDRSWRVFVDAIHTAAANKMALIVPKGIASFPDSNEKIYGHIDVWWVVHDGGLLMLLPFLLRQHRTWRHCKMRLFTVAQLEDNSIQMKKDLKTSLYNLRIDAEVEVVEMMDSDISAYTYERTLVMEQRNQMLKEMQFNKRDPSGVSAEVGEVQAVVDQHRHNVKVRFQDETAVQHQPEAESVKEVKVEQLAESATAVTPSGDALPAGDNSAQKNTVVIPTVSVEAPPPSPTSSERVEQQHPIPVAKSKKETLQEPDVENVRRMHTAVKLNEVIMQRSHDAKLVVLNLPSPPKQNRQGGGSNYMEFLEVLTEGLDRVLMVKGCGREVVTIYS</sequence>
<evidence type="ECO:0000259" key="16">
    <source>
        <dbReference type="Pfam" id="PF00324"/>
    </source>
</evidence>
<dbReference type="FunFam" id="1.20.1740.10:FF:000037">
    <property type="entry name" value="Uncharacterized protein, isoform F"/>
    <property type="match status" value="1"/>
</dbReference>
<reference evidence="18" key="1">
    <citation type="submission" date="2015-10" db="EMBL/GenBank/DDBJ databases">
        <title>EvidentialGene: Evidence-directed Construction of Complete mRNA Transcriptomes without Genomes.</title>
        <authorList>
            <person name="Gilbert D.G."/>
        </authorList>
    </citation>
    <scope>NUCLEOTIDE SEQUENCE</scope>
</reference>
<keyword evidence="9" id="KW-1133">Transmembrane helix</keyword>
<evidence type="ECO:0000256" key="11">
    <source>
        <dbReference type="ARBA" id="ARBA00023136"/>
    </source>
</evidence>
<organism evidence="18">
    <name type="scientific">Daphnia magna</name>
    <dbReference type="NCBI Taxonomy" id="35525"/>
    <lineage>
        <taxon>Eukaryota</taxon>
        <taxon>Metazoa</taxon>
        <taxon>Ecdysozoa</taxon>
        <taxon>Arthropoda</taxon>
        <taxon>Crustacea</taxon>
        <taxon>Branchiopoda</taxon>
        <taxon>Diplostraca</taxon>
        <taxon>Cladocera</taxon>
        <taxon>Anomopoda</taxon>
        <taxon>Daphniidae</taxon>
        <taxon>Daphnia</taxon>
    </lineage>
</organism>
<evidence type="ECO:0000256" key="6">
    <source>
        <dbReference type="ARBA" id="ARBA00022692"/>
    </source>
</evidence>
<dbReference type="GO" id="GO:1990573">
    <property type="term" value="P:potassium ion import across plasma membrane"/>
    <property type="evidence" value="ECO:0007669"/>
    <property type="project" value="TreeGrafter"/>
</dbReference>
<dbReference type="Pfam" id="PF03522">
    <property type="entry name" value="SLC12"/>
    <property type="match status" value="3"/>
</dbReference>
<dbReference type="InterPro" id="IPR004841">
    <property type="entry name" value="AA-permease/SLC12A_dom"/>
</dbReference>
<dbReference type="GO" id="GO:0006884">
    <property type="term" value="P:cell volume homeostasis"/>
    <property type="evidence" value="ECO:0007669"/>
    <property type="project" value="TreeGrafter"/>
</dbReference>
<dbReference type="PANTHER" id="PTHR11827">
    <property type="entry name" value="SOLUTE CARRIER FAMILY 12, CATION COTRANSPORTERS"/>
    <property type="match status" value="1"/>
</dbReference>
<keyword evidence="4" id="KW-0633">Potassium transport</keyword>
<keyword evidence="12" id="KW-0325">Glycoprotein</keyword>
<evidence type="ECO:0000256" key="14">
    <source>
        <dbReference type="ARBA" id="ARBA00046331"/>
    </source>
</evidence>
<evidence type="ECO:0000256" key="2">
    <source>
        <dbReference type="ARBA" id="ARBA00022448"/>
    </source>
</evidence>
<keyword evidence="13" id="KW-0868">Chloride</keyword>
<evidence type="ECO:0000313" key="18">
    <source>
        <dbReference type="EMBL" id="JAN55387.1"/>
    </source>
</evidence>
<comment type="similarity">
    <text evidence="14">Belongs to the SLC12A transporter family. K/Cl co-transporter subfamily.</text>
</comment>
<dbReference type="NCBIfam" id="TIGR00930">
    <property type="entry name" value="2a30"/>
    <property type="match status" value="1"/>
</dbReference>
<evidence type="ECO:0000256" key="13">
    <source>
        <dbReference type="ARBA" id="ARBA00023214"/>
    </source>
</evidence>
<keyword evidence="2" id="KW-0813">Transport</keyword>
<dbReference type="OrthoDB" id="2020542at2759"/>
<dbReference type="PANTHER" id="PTHR11827:SF73">
    <property type="entry name" value="KAZACHOC, ISOFORM G"/>
    <property type="match status" value="1"/>
</dbReference>
<evidence type="ECO:0000256" key="7">
    <source>
        <dbReference type="ARBA" id="ARBA00022847"/>
    </source>
</evidence>
<dbReference type="GO" id="GO:0007268">
    <property type="term" value="P:chemical synaptic transmission"/>
    <property type="evidence" value="ECO:0007669"/>
    <property type="project" value="TreeGrafter"/>
</dbReference>
<dbReference type="GO" id="GO:0005886">
    <property type="term" value="C:plasma membrane"/>
    <property type="evidence" value="ECO:0007669"/>
    <property type="project" value="UniProtKB-SubCell"/>
</dbReference>
<evidence type="ECO:0000256" key="12">
    <source>
        <dbReference type="ARBA" id="ARBA00023180"/>
    </source>
</evidence>
<dbReference type="AlphaFoldDB" id="A0A0N8BQ39"/>
<evidence type="ECO:0000256" key="9">
    <source>
        <dbReference type="ARBA" id="ARBA00022989"/>
    </source>
</evidence>
<feature type="domain" description="SLC12A transporter C-terminal" evidence="17">
    <location>
        <begin position="836"/>
        <end position="918"/>
    </location>
</feature>
<feature type="domain" description="Amino acid permease/ SLC12A" evidence="16">
    <location>
        <begin position="114"/>
        <end position="282"/>
    </location>
</feature>
<dbReference type="GO" id="GO:0015379">
    <property type="term" value="F:potassium:chloride symporter activity"/>
    <property type="evidence" value="ECO:0007669"/>
    <property type="project" value="InterPro"/>
</dbReference>
<keyword evidence="7" id="KW-0769">Symport</keyword>
<dbReference type="Gene3D" id="1.20.1740.10">
    <property type="entry name" value="Amino acid/polyamine transporter I"/>
    <property type="match status" value="1"/>
</dbReference>
<keyword evidence="11" id="KW-0472">Membrane</keyword>
<keyword evidence="3" id="KW-1003">Cell membrane</keyword>
<evidence type="ECO:0000256" key="10">
    <source>
        <dbReference type="ARBA" id="ARBA00023065"/>
    </source>
</evidence>
<evidence type="ECO:0000256" key="1">
    <source>
        <dbReference type="ARBA" id="ARBA00004651"/>
    </source>
</evidence>
<keyword evidence="10" id="KW-0406">Ion transport</keyword>
<evidence type="ECO:0000256" key="15">
    <source>
        <dbReference type="ARBA" id="ARBA00047825"/>
    </source>
</evidence>
<feature type="domain" description="Amino acid permease/ SLC12A" evidence="16">
    <location>
        <begin position="413"/>
        <end position="689"/>
    </location>
</feature>
<protein>
    <submittedName>
        <fullName evidence="18">Solute carrier family 12 (Potassium/chloride transporters), member</fullName>
    </submittedName>
</protein>
<dbReference type="PRINTS" id="PR01081">
    <property type="entry name" value="KCLTRNSPORT"/>
</dbReference>
<dbReference type="InterPro" id="IPR018491">
    <property type="entry name" value="SLC12_C"/>
</dbReference>
<evidence type="ECO:0000256" key="8">
    <source>
        <dbReference type="ARBA" id="ARBA00022958"/>
    </source>
</evidence>
<evidence type="ECO:0000256" key="4">
    <source>
        <dbReference type="ARBA" id="ARBA00022538"/>
    </source>
</evidence>
<name>A0A0N8BQ39_9CRUS</name>
<dbReference type="Pfam" id="PF00324">
    <property type="entry name" value="AA_permease"/>
    <property type="match status" value="2"/>
</dbReference>
<comment type="catalytic activity">
    <reaction evidence="15">
        <text>K(+)(in) + chloride(in) = K(+)(out) + chloride(out)</text>
        <dbReference type="Rhea" id="RHEA:72427"/>
        <dbReference type="ChEBI" id="CHEBI:17996"/>
        <dbReference type="ChEBI" id="CHEBI:29103"/>
    </reaction>
</comment>
<feature type="domain" description="SLC12A transporter C-terminal" evidence="17">
    <location>
        <begin position="1045"/>
        <end position="1129"/>
    </location>
</feature>
<dbReference type="GO" id="GO:0045202">
    <property type="term" value="C:synapse"/>
    <property type="evidence" value="ECO:0007669"/>
    <property type="project" value="GOC"/>
</dbReference>
<evidence type="ECO:0000256" key="3">
    <source>
        <dbReference type="ARBA" id="ARBA00022475"/>
    </source>
</evidence>
<dbReference type="GO" id="GO:0055075">
    <property type="term" value="P:potassium ion homeostasis"/>
    <property type="evidence" value="ECO:0007669"/>
    <property type="project" value="TreeGrafter"/>
</dbReference>
<dbReference type="InterPro" id="IPR004842">
    <property type="entry name" value="SLC12A_fam"/>
</dbReference>
<accession>A0A0N8BQ39</accession>